<keyword evidence="3" id="KW-1003">Cell membrane</keyword>
<evidence type="ECO:0000256" key="2">
    <source>
        <dbReference type="ARBA" id="ARBA00022448"/>
    </source>
</evidence>
<evidence type="ECO:0000313" key="9">
    <source>
        <dbReference type="EMBL" id="QUI25812.1"/>
    </source>
</evidence>
<evidence type="ECO:0000256" key="4">
    <source>
        <dbReference type="ARBA" id="ARBA00022692"/>
    </source>
</evidence>
<gene>
    <name evidence="9" type="ORF">HZI73_20400</name>
</gene>
<evidence type="ECO:0000256" key="3">
    <source>
        <dbReference type="ARBA" id="ARBA00022475"/>
    </source>
</evidence>
<feature type="domain" description="ABC transmembrane type-1" evidence="8">
    <location>
        <begin position="60"/>
        <end position="240"/>
    </location>
</feature>
<feature type="transmembrane region" description="Helical" evidence="7">
    <location>
        <begin position="66"/>
        <end position="88"/>
    </location>
</feature>
<feature type="transmembrane region" description="Helical" evidence="7">
    <location>
        <begin position="100"/>
        <end position="120"/>
    </location>
</feature>
<dbReference type="GO" id="GO:0042918">
    <property type="term" value="P:alkanesulfonate transmembrane transport"/>
    <property type="evidence" value="ECO:0007669"/>
    <property type="project" value="UniProtKB-ARBA"/>
</dbReference>
<comment type="subcellular location">
    <subcellularLocation>
        <location evidence="1 7">Cell membrane</location>
        <topology evidence="1 7">Multi-pass membrane protein</topology>
    </subcellularLocation>
</comment>
<name>A0A8J8SJT2_9FIRM</name>
<evidence type="ECO:0000256" key="7">
    <source>
        <dbReference type="RuleBase" id="RU363032"/>
    </source>
</evidence>
<dbReference type="InterPro" id="IPR000515">
    <property type="entry name" value="MetI-like"/>
</dbReference>
<dbReference type="PANTHER" id="PTHR30151">
    <property type="entry name" value="ALKANE SULFONATE ABC TRANSPORTER-RELATED, MEMBRANE SUBUNIT"/>
    <property type="match status" value="1"/>
</dbReference>
<keyword evidence="4 7" id="KW-0812">Transmembrane</keyword>
<dbReference type="SUPFAM" id="SSF161098">
    <property type="entry name" value="MetI-like"/>
    <property type="match status" value="1"/>
</dbReference>
<feature type="transmembrane region" description="Helical" evidence="7">
    <location>
        <begin position="189"/>
        <end position="209"/>
    </location>
</feature>
<sequence>MQNFLLPIATVFVFLLIWQIAAATGAVPESKLPQPTRILNTFFEKMQSPDPDGSTLIQNALASLKVTLAGLLMGIFLGTPIGLLMGWYKPVDNFVRPLFEIIRPIPPIAWIPLTILWIGVGMFAKVMIIFFSAFIPCILNSYAGIKGTSKTLINVSKTFGATNFEIFYKIGVPSAMPMVFAGMRIAMGGAWGTLVAAELLAANTGLGYMIMMGRQFGRPDIIVLGMVVIGILGYLFTLTFEKIENYIVRGRAEHEK</sequence>
<dbReference type="GO" id="GO:0005886">
    <property type="term" value="C:plasma membrane"/>
    <property type="evidence" value="ECO:0007669"/>
    <property type="project" value="UniProtKB-SubCell"/>
</dbReference>
<organism evidence="9 10">
    <name type="scientific">Vallitalea pronyensis</name>
    <dbReference type="NCBI Taxonomy" id="1348613"/>
    <lineage>
        <taxon>Bacteria</taxon>
        <taxon>Bacillati</taxon>
        <taxon>Bacillota</taxon>
        <taxon>Clostridia</taxon>
        <taxon>Lachnospirales</taxon>
        <taxon>Vallitaleaceae</taxon>
        <taxon>Vallitalea</taxon>
    </lineage>
</organism>
<evidence type="ECO:0000313" key="10">
    <source>
        <dbReference type="Proteomes" id="UP000683246"/>
    </source>
</evidence>
<dbReference type="AlphaFoldDB" id="A0A8J8SJT2"/>
<dbReference type="FunFam" id="1.10.3720.10:FF:000003">
    <property type="entry name" value="Aliphatic sulfonate ABC transporter permease"/>
    <property type="match status" value="1"/>
</dbReference>
<reference evidence="9" key="1">
    <citation type="submission" date="2020-07" db="EMBL/GenBank/DDBJ databases">
        <title>Vallitalea pronyensis genome.</title>
        <authorList>
            <person name="Postec A."/>
        </authorList>
    </citation>
    <scope>NUCLEOTIDE SEQUENCE</scope>
    <source>
        <strain evidence="9">FatNI3</strain>
    </source>
</reference>
<dbReference type="KEGG" id="vpy:HZI73_20400"/>
<keyword evidence="2 7" id="KW-0813">Transport</keyword>
<evidence type="ECO:0000256" key="1">
    <source>
        <dbReference type="ARBA" id="ARBA00004651"/>
    </source>
</evidence>
<feature type="transmembrane region" description="Helical" evidence="7">
    <location>
        <begin position="221"/>
        <end position="240"/>
    </location>
</feature>
<dbReference type="Gene3D" id="1.10.3720.10">
    <property type="entry name" value="MetI-like"/>
    <property type="match status" value="1"/>
</dbReference>
<comment type="similarity">
    <text evidence="7">Belongs to the binding-protein-dependent transport system permease family.</text>
</comment>
<keyword evidence="5 7" id="KW-1133">Transmembrane helix</keyword>
<dbReference type="CDD" id="cd06261">
    <property type="entry name" value="TM_PBP2"/>
    <property type="match status" value="1"/>
</dbReference>
<keyword evidence="6 7" id="KW-0472">Membrane</keyword>
<keyword evidence="10" id="KW-1185">Reference proteome</keyword>
<dbReference type="EMBL" id="CP058649">
    <property type="protein sequence ID" value="QUI25812.1"/>
    <property type="molecule type" value="Genomic_DNA"/>
</dbReference>
<dbReference type="Pfam" id="PF00528">
    <property type="entry name" value="BPD_transp_1"/>
    <property type="match status" value="1"/>
</dbReference>
<evidence type="ECO:0000256" key="6">
    <source>
        <dbReference type="ARBA" id="ARBA00023136"/>
    </source>
</evidence>
<dbReference type="InterPro" id="IPR035906">
    <property type="entry name" value="MetI-like_sf"/>
</dbReference>
<feature type="transmembrane region" description="Helical" evidence="7">
    <location>
        <begin position="126"/>
        <end position="145"/>
    </location>
</feature>
<dbReference type="PROSITE" id="PS50928">
    <property type="entry name" value="ABC_TM1"/>
    <property type="match status" value="1"/>
</dbReference>
<dbReference type="PANTHER" id="PTHR30151:SF0">
    <property type="entry name" value="ABC TRANSPORTER PERMEASE PROTEIN MJ0413-RELATED"/>
    <property type="match status" value="1"/>
</dbReference>
<proteinExistence type="inferred from homology"/>
<dbReference type="Proteomes" id="UP000683246">
    <property type="component" value="Chromosome"/>
</dbReference>
<evidence type="ECO:0000259" key="8">
    <source>
        <dbReference type="PROSITE" id="PS50928"/>
    </source>
</evidence>
<protein>
    <submittedName>
        <fullName evidence="9">ABC transporter permease</fullName>
    </submittedName>
</protein>
<accession>A0A8J8SJT2</accession>
<evidence type="ECO:0000256" key="5">
    <source>
        <dbReference type="ARBA" id="ARBA00022989"/>
    </source>
</evidence>